<dbReference type="AlphaFoldDB" id="A0A0N9VZA3"/>
<sequence>MSIFMKKLLQDVLAPVCLFSIGILLIGCDQSKVSSLQESENTSIEAAENKSETSEFRSGNMFYIIRDVADFQMSSNDYIEQLQHTKYELQTALQNKDQSLLTTSVENLKQQLTTFNDALAKLELKSEEINNIRKQLIQTNEQALKSSYLNGQHNFSEQDFKNFEQQLGNIQTEMLKLAQMVMNNSQEPSSNEAEN</sequence>
<dbReference type="Proteomes" id="UP000064939">
    <property type="component" value="Chromosome"/>
</dbReference>
<organism evidence="2 3">
    <name type="scientific">Acinetobacter equi</name>
    <dbReference type="NCBI Taxonomy" id="1324350"/>
    <lineage>
        <taxon>Bacteria</taxon>
        <taxon>Pseudomonadati</taxon>
        <taxon>Pseudomonadota</taxon>
        <taxon>Gammaproteobacteria</taxon>
        <taxon>Moraxellales</taxon>
        <taxon>Moraxellaceae</taxon>
        <taxon>Acinetobacter</taxon>
    </lineage>
</organism>
<feature type="coiled-coil region" evidence="1">
    <location>
        <begin position="105"/>
        <end position="142"/>
    </location>
</feature>
<dbReference type="EMBL" id="CP012808">
    <property type="protein sequence ID" value="ALH94629.1"/>
    <property type="molecule type" value="Genomic_DNA"/>
</dbReference>
<evidence type="ECO:0000313" key="2">
    <source>
        <dbReference type="EMBL" id="ALH94629.1"/>
    </source>
</evidence>
<protein>
    <recommendedName>
        <fullName evidence="4">Lipoprotein</fullName>
    </recommendedName>
</protein>
<evidence type="ECO:0000313" key="3">
    <source>
        <dbReference type="Proteomes" id="UP000064939"/>
    </source>
</evidence>
<accession>A0A0N9VZA3</accession>
<name>A0A0N9VZA3_9GAMM</name>
<evidence type="ECO:0008006" key="4">
    <source>
        <dbReference type="Google" id="ProtNLM"/>
    </source>
</evidence>
<dbReference type="PROSITE" id="PS51257">
    <property type="entry name" value="PROKAR_LIPOPROTEIN"/>
    <property type="match status" value="1"/>
</dbReference>
<dbReference type="KEGG" id="aei:AOY20_03255"/>
<keyword evidence="3" id="KW-1185">Reference proteome</keyword>
<gene>
    <name evidence="2" type="ORF">AOY20_03255</name>
</gene>
<evidence type="ECO:0000256" key="1">
    <source>
        <dbReference type="SAM" id="Coils"/>
    </source>
</evidence>
<keyword evidence="1" id="KW-0175">Coiled coil</keyword>
<proteinExistence type="predicted"/>
<reference evidence="2 3" key="1">
    <citation type="journal article" date="2015" name="Int. J. Syst. Evol. Microbiol.">
        <title>Acinetobacter equi sp. nov. isolated from horse faeces.</title>
        <authorList>
            <person name="Poppel M.T."/>
            <person name="Skiebe E."/>
            <person name="Laue M."/>
            <person name="Bergmann H."/>
            <person name="Ebersberger I."/>
            <person name="Garn T."/>
            <person name="Fruth A."/>
            <person name="Baumgardt S."/>
            <person name="Busse H.J."/>
            <person name="Wilharm G."/>
        </authorList>
    </citation>
    <scope>NUCLEOTIDE SEQUENCE [LARGE SCALE GENOMIC DNA]</scope>
    <source>
        <strain evidence="2 3">114</strain>
    </source>
</reference>